<accession>A0ABT4E2I8</accession>
<keyword evidence="3" id="KW-1185">Reference proteome</keyword>
<dbReference type="Proteomes" id="UP001207626">
    <property type="component" value="Unassembled WGS sequence"/>
</dbReference>
<evidence type="ECO:0000256" key="1">
    <source>
        <dbReference type="SAM" id="MobiDB-lite"/>
    </source>
</evidence>
<organism evidence="2 3">
    <name type="scientific">Paenibacillus apiarius</name>
    <dbReference type="NCBI Taxonomy" id="46240"/>
    <lineage>
        <taxon>Bacteria</taxon>
        <taxon>Bacillati</taxon>
        <taxon>Bacillota</taxon>
        <taxon>Bacilli</taxon>
        <taxon>Bacillales</taxon>
        <taxon>Paenibacillaceae</taxon>
        <taxon>Paenibacillus</taxon>
    </lineage>
</organism>
<evidence type="ECO:0000313" key="2">
    <source>
        <dbReference type="EMBL" id="MCY9522753.1"/>
    </source>
</evidence>
<feature type="compositionally biased region" description="Basic and acidic residues" evidence="1">
    <location>
        <begin position="180"/>
        <end position="192"/>
    </location>
</feature>
<feature type="region of interest" description="Disordered" evidence="1">
    <location>
        <begin position="166"/>
        <end position="192"/>
    </location>
</feature>
<comment type="caution">
    <text evidence="2">The sequence shown here is derived from an EMBL/GenBank/DDBJ whole genome shotgun (WGS) entry which is preliminary data.</text>
</comment>
<evidence type="ECO:0000313" key="3">
    <source>
        <dbReference type="Proteomes" id="UP001207626"/>
    </source>
</evidence>
<dbReference type="InterPro" id="IPR022385">
    <property type="entry name" value="Rhs_assc_core"/>
</dbReference>
<name>A0ABT4E2I8_9BACL</name>
<proteinExistence type="predicted"/>
<dbReference type="NCBIfam" id="TIGR03696">
    <property type="entry name" value="Rhs_assc_core"/>
    <property type="match status" value="1"/>
</dbReference>
<protein>
    <submittedName>
        <fullName evidence="2">RHS repeat-associated core domain-containing protein</fullName>
    </submittedName>
</protein>
<feature type="non-terminal residue" evidence="2">
    <location>
        <position position="1"/>
    </location>
</feature>
<sequence length="192" mass="21781">QYYLRARFYNPVIARFTQEDEYRGDGLNLYAYVGNNPINYVDPSGYSKKCGGGGKKEGPFEETVEVTDKLGENPPRKRVFNQAKIDAGIPTSASPVKQAWVNANNAGKTGEPMKVYKFIVKEKTGFAEKYIIEHRNDPNGRGLHFHVADTKYTGQDLFENGQRYKNLGKDPNFPNIQGHYPEHKKGFKEGRK</sequence>
<gene>
    <name evidence="2" type="ORF">M5X09_24350</name>
</gene>
<dbReference type="RefSeq" id="WP_268640819.1">
    <property type="nucleotide sequence ID" value="NZ_JAMDLW010000048.1"/>
</dbReference>
<dbReference type="EMBL" id="JAMDLW010000048">
    <property type="protein sequence ID" value="MCY9522753.1"/>
    <property type="molecule type" value="Genomic_DNA"/>
</dbReference>
<reference evidence="2 3" key="1">
    <citation type="submission" date="2022-05" db="EMBL/GenBank/DDBJ databases">
        <title>Genome Sequencing of Bee-Associated Microbes.</title>
        <authorList>
            <person name="Dunlap C."/>
        </authorList>
    </citation>
    <scope>NUCLEOTIDE SEQUENCE [LARGE SCALE GENOMIC DNA]</scope>
    <source>
        <strain evidence="2 3">NRRL NRS-1438</strain>
    </source>
</reference>
<dbReference type="Gene3D" id="2.180.10.10">
    <property type="entry name" value="RHS repeat-associated core"/>
    <property type="match status" value="1"/>
</dbReference>